<dbReference type="EMBL" id="MW009675">
    <property type="protein sequence ID" value="QWX10203.1"/>
    <property type="molecule type" value="Genomic_DNA"/>
</dbReference>
<protein>
    <submittedName>
        <fullName evidence="1">Tail assembly chaperone</fullName>
    </submittedName>
</protein>
<gene>
    <name evidence="1" type="ORF">vBVpPBT1011_0004</name>
</gene>
<name>A0A8F2XX92_9CAUD</name>
<proteinExistence type="predicted"/>
<dbReference type="Proteomes" id="UP000683424">
    <property type="component" value="Segment"/>
</dbReference>
<reference evidence="1" key="1">
    <citation type="submission" date="2020-09" db="EMBL/GenBank/DDBJ databases">
        <authorList>
            <person name="Gao C."/>
            <person name="Qiu Z."/>
        </authorList>
    </citation>
    <scope>NUCLEOTIDE SEQUENCE</scope>
</reference>
<evidence type="ECO:0000313" key="1">
    <source>
        <dbReference type="EMBL" id="QWX10203.1"/>
    </source>
</evidence>
<sequence length="157" mass="17806">MELIEPKEIELTSEVRGVTKSFRIGMYSATEGIRLLGLFAETVDIAARKKTEDVNGMFGENLKKAAIEICQYVEVKLENGNWQRLENEPLINAHVLDYEALLRLVRMVHDHNSVFFSTTKLLKTSLGLMDRLKAQVTKILPELLVSSSAKNKRRSKS</sequence>
<keyword evidence="2" id="KW-1185">Reference proteome</keyword>
<organism evidence="1 2">
    <name type="scientific">Vibrio phage vB_VpP_BT-1011</name>
    <dbReference type="NCBI Taxonomy" id="2799672"/>
    <lineage>
        <taxon>Viruses</taxon>
        <taxon>Duplodnaviria</taxon>
        <taxon>Heunggongvirae</taxon>
        <taxon>Uroviricota</taxon>
        <taxon>Caudoviricetes</taxon>
        <taxon>Tieomvirus</taxon>
        <taxon>Tieomvirus BT1011</taxon>
    </lineage>
</organism>
<evidence type="ECO:0000313" key="2">
    <source>
        <dbReference type="Proteomes" id="UP000683424"/>
    </source>
</evidence>
<accession>A0A8F2XX92</accession>